<protein>
    <submittedName>
        <fullName evidence="1">Uncharacterized protein</fullName>
    </submittedName>
</protein>
<name>A0A1A9VC63_GLOAU</name>
<dbReference type="AlphaFoldDB" id="A0A1A9VC63"/>
<reference evidence="1" key="1">
    <citation type="submission" date="2020-05" db="UniProtKB">
        <authorList>
            <consortium name="EnsemblMetazoa"/>
        </authorList>
    </citation>
    <scope>IDENTIFICATION</scope>
    <source>
        <strain evidence="1">TTRI</strain>
    </source>
</reference>
<evidence type="ECO:0000313" key="2">
    <source>
        <dbReference type="Proteomes" id="UP000078200"/>
    </source>
</evidence>
<proteinExistence type="predicted"/>
<evidence type="ECO:0000313" key="1">
    <source>
        <dbReference type="EnsemblMetazoa" id="GAUT032632-PA"/>
    </source>
</evidence>
<dbReference type="EnsemblMetazoa" id="GAUT032632-RA">
    <property type="protein sequence ID" value="GAUT032632-PA"/>
    <property type="gene ID" value="GAUT032632"/>
</dbReference>
<dbReference type="VEuPathDB" id="VectorBase:GAUT032632"/>
<organism evidence="1 2">
    <name type="scientific">Glossina austeni</name>
    <name type="common">Savannah tsetse fly</name>
    <dbReference type="NCBI Taxonomy" id="7395"/>
    <lineage>
        <taxon>Eukaryota</taxon>
        <taxon>Metazoa</taxon>
        <taxon>Ecdysozoa</taxon>
        <taxon>Arthropoda</taxon>
        <taxon>Hexapoda</taxon>
        <taxon>Insecta</taxon>
        <taxon>Pterygota</taxon>
        <taxon>Neoptera</taxon>
        <taxon>Endopterygota</taxon>
        <taxon>Diptera</taxon>
        <taxon>Brachycera</taxon>
        <taxon>Muscomorpha</taxon>
        <taxon>Hippoboscoidea</taxon>
        <taxon>Glossinidae</taxon>
        <taxon>Glossina</taxon>
    </lineage>
</organism>
<dbReference type="Proteomes" id="UP000078200">
    <property type="component" value="Unassembled WGS sequence"/>
</dbReference>
<keyword evidence="2" id="KW-1185">Reference proteome</keyword>
<accession>A0A1A9VC63</accession>
<sequence>MYCLPKFTESSETNTSQDTAIHRILSKKRKELLIKGFIILVKSDILLHPLNKKSPTSLSDIQSQRKRFTSYPNIFLTKIQFFFALLFTKQLNLCSAGTGSIKLKLLTKLKSLYYQMHTIAIKEEASYEIEVACSEHEHGTFQEYRTWNFSTYISPPLANIFRYVTITTYPIKQDVKTFVLISVFLMRYSRIQTIPDVHV</sequence>